<dbReference type="AlphaFoldDB" id="A0A822XHU4"/>
<comment type="subcellular location">
    <subcellularLocation>
        <location evidence="1">Cytoplasm</location>
    </subcellularLocation>
</comment>
<evidence type="ECO:0000313" key="4">
    <source>
        <dbReference type="Proteomes" id="UP000607653"/>
    </source>
</evidence>
<evidence type="ECO:0000256" key="1">
    <source>
        <dbReference type="ARBA" id="ARBA00004496"/>
    </source>
</evidence>
<accession>A0A822XHU4</accession>
<keyword evidence="2" id="KW-0963">Cytoplasm</keyword>
<organism evidence="3 4">
    <name type="scientific">Nelumbo nucifera</name>
    <name type="common">Sacred lotus</name>
    <dbReference type="NCBI Taxonomy" id="4432"/>
    <lineage>
        <taxon>Eukaryota</taxon>
        <taxon>Viridiplantae</taxon>
        <taxon>Streptophyta</taxon>
        <taxon>Embryophyta</taxon>
        <taxon>Tracheophyta</taxon>
        <taxon>Spermatophyta</taxon>
        <taxon>Magnoliopsida</taxon>
        <taxon>Proteales</taxon>
        <taxon>Nelumbonaceae</taxon>
        <taxon>Nelumbo</taxon>
    </lineage>
</organism>
<reference evidence="3 4" key="1">
    <citation type="journal article" date="2020" name="Mol. Biol. Evol.">
        <title>Distinct Expression and Methylation Patterns for Genes with Different Fates following a Single Whole-Genome Duplication in Flowering Plants.</title>
        <authorList>
            <person name="Shi T."/>
            <person name="Rahmani R.S."/>
            <person name="Gugger P.F."/>
            <person name="Wang M."/>
            <person name="Li H."/>
            <person name="Zhang Y."/>
            <person name="Li Z."/>
            <person name="Wang Q."/>
            <person name="Van de Peer Y."/>
            <person name="Marchal K."/>
            <person name="Chen J."/>
        </authorList>
    </citation>
    <scope>NUCLEOTIDE SEQUENCE [LARGE SCALE GENOMIC DNA]</scope>
    <source>
        <tissue evidence="3">Leaf</tissue>
    </source>
</reference>
<gene>
    <name evidence="3" type="ORF">HUJ06_020995</name>
</gene>
<evidence type="ECO:0000256" key="2">
    <source>
        <dbReference type="ARBA" id="ARBA00022490"/>
    </source>
</evidence>
<dbReference type="GO" id="GO:0005737">
    <property type="term" value="C:cytoplasm"/>
    <property type="evidence" value="ECO:0007669"/>
    <property type="project" value="UniProtKB-SubCell"/>
</dbReference>
<sequence length="67" mass="7739">MFLALDKDMNGTLKIFMERAFDKHVWRGKNGGGGDNAQEMDFENFLDFFGPRKQRYTGKIDIFVSVS</sequence>
<dbReference type="Proteomes" id="UP000607653">
    <property type="component" value="Unassembled WGS sequence"/>
</dbReference>
<dbReference type="EMBL" id="DUZY01000001">
    <property type="protein sequence ID" value="DAD19532.1"/>
    <property type="molecule type" value="Genomic_DNA"/>
</dbReference>
<comment type="caution">
    <text evidence="3">The sequence shown here is derived from an EMBL/GenBank/DDBJ whole genome shotgun (WGS) entry which is preliminary data.</text>
</comment>
<dbReference type="InterPro" id="IPR039865">
    <property type="entry name" value="PPP2R3C"/>
</dbReference>
<keyword evidence="4" id="KW-1185">Reference proteome</keyword>
<dbReference type="PANTHER" id="PTHR12085:SF3">
    <property type="entry name" value="SERINE_THREONINE-PROTEIN PHOSPHATASE 2A REGULATORY SUBUNIT B'' SUBUNIT GAMMA"/>
    <property type="match status" value="1"/>
</dbReference>
<proteinExistence type="predicted"/>
<protein>
    <submittedName>
        <fullName evidence="3">Uncharacterized protein</fullName>
    </submittedName>
</protein>
<name>A0A822XHU4_NELNU</name>
<dbReference type="PANTHER" id="PTHR12085">
    <property type="entry name" value="SERINE/THREONINE-PROTEIN PHOSPHATASE 2A REGULATORY SUBUNIT B'' SUBUNIT GAMMA"/>
    <property type="match status" value="1"/>
</dbReference>
<dbReference type="GO" id="GO:0035303">
    <property type="term" value="P:regulation of dephosphorylation"/>
    <property type="evidence" value="ECO:0007669"/>
    <property type="project" value="InterPro"/>
</dbReference>
<evidence type="ECO:0000313" key="3">
    <source>
        <dbReference type="EMBL" id="DAD19532.1"/>
    </source>
</evidence>